<evidence type="ECO:0000256" key="9">
    <source>
        <dbReference type="ARBA" id="ARBA00012523"/>
    </source>
</evidence>
<evidence type="ECO:0000256" key="4">
    <source>
        <dbReference type="ARBA" id="ARBA00003889"/>
    </source>
</evidence>
<dbReference type="InterPro" id="IPR003203">
    <property type="entry name" value="CobU/CobP"/>
</dbReference>
<dbReference type="Gene3D" id="3.40.50.300">
    <property type="entry name" value="P-loop containing nucleotide triphosphate hydrolases"/>
    <property type="match status" value="1"/>
</dbReference>
<keyword evidence="15" id="KW-0342">GTP-binding</keyword>
<reference evidence="18 19" key="1">
    <citation type="submission" date="2024-08" db="EMBL/GenBank/DDBJ databases">
        <title>Two novel Cytobacillus novel species.</title>
        <authorList>
            <person name="Liu G."/>
        </authorList>
    </citation>
    <scope>NUCLEOTIDE SEQUENCE [LARGE SCALE GENOMIC DNA]</scope>
    <source>
        <strain evidence="18 19">FJAT-54145</strain>
    </source>
</reference>
<dbReference type="GO" id="GO:0016779">
    <property type="term" value="F:nucleotidyltransferase activity"/>
    <property type="evidence" value="ECO:0007669"/>
    <property type="project" value="UniProtKB-KW"/>
</dbReference>
<dbReference type="RefSeq" id="WP_389363126.1">
    <property type="nucleotide sequence ID" value="NZ_JBIACK010000012.1"/>
</dbReference>
<evidence type="ECO:0000256" key="5">
    <source>
        <dbReference type="ARBA" id="ARBA00004692"/>
    </source>
</evidence>
<protein>
    <recommendedName>
        <fullName evidence="16">Adenosylcobinamide kinase</fullName>
        <ecNumber evidence="8">2.7.1.156</ecNumber>
        <ecNumber evidence="9">2.7.7.62</ecNumber>
    </recommendedName>
    <alternativeName>
        <fullName evidence="17">Adenosylcobinamide-phosphate guanylyltransferase</fullName>
    </alternativeName>
</protein>
<sequence>METAELIFVSGGVRSGKSSFGERLAIEKAEKIGGALHYIATGSNSDAEMKERIMKHQQDRMESHANWKTWEKETSVHELASCFKQGDVLLLDCLTTLLNNEFFSGEYESQERKIYERICKGIEHLSESCSTLIVVSNEVLNEPLLDNTLVYTYCRLIGHLHQRLVEKATEAYLVEAGIPKQMKKGG</sequence>
<evidence type="ECO:0000256" key="6">
    <source>
        <dbReference type="ARBA" id="ARBA00005159"/>
    </source>
</evidence>
<evidence type="ECO:0000256" key="8">
    <source>
        <dbReference type="ARBA" id="ARBA00012016"/>
    </source>
</evidence>
<evidence type="ECO:0000256" key="15">
    <source>
        <dbReference type="ARBA" id="ARBA00023134"/>
    </source>
</evidence>
<organism evidence="18 19">
    <name type="scientific">Cytobacillus spartinae</name>
    <dbReference type="NCBI Taxonomy" id="3299023"/>
    <lineage>
        <taxon>Bacteria</taxon>
        <taxon>Bacillati</taxon>
        <taxon>Bacillota</taxon>
        <taxon>Bacilli</taxon>
        <taxon>Bacillales</taxon>
        <taxon>Bacillaceae</taxon>
        <taxon>Cytobacillus</taxon>
    </lineage>
</organism>
<accession>A0ABW6KGX4</accession>
<keyword evidence="13 18" id="KW-0418">Kinase</keyword>
<dbReference type="InterPro" id="IPR027417">
    <property type="entry name" value="P-loop_NTPase"/>
</dbReference>
<keyword evidence="18" id="KW-0548">Nucleotidyltransferase</keyword>
<comment type="pathway">
    <text evidence="6">Cofactor biosynthesis; adenosylcobalamin biosynthesis; adenosylcobalamin from cob(II)yrinate a,c-diamide: step 5/7.</text>
</comment>
<dbReference type="GO" id="GO:0016301">
    <property type="term" value="F:kinase activity"/>
    <property type="evidence" value="ECO:0007669"/>
    <property type="project" value="UniProtKB-KW"/>
</dbReference>
<evidence type="ECO:0000256" key="12">
    <source>
        <dbReference type="ARBA" id="ARBA00022741"/>
    </source>
</evidence>
<evidence type="ECO:0000256" key="11">
    <source>
        <dbReference type="ARBA" id="ARBA00022679"/>
    </source>
</evidence>
<dbReference type="Proteomes" id="UP001601059">
    <property type="component" value="Unassembled WGS sequence"/>
</dbReference>
<keyword evidence="11" id="KW-0808">Transferase</keyword>
<evidence type="ECO:0000256" key="10">
    <source>
        <dbReference type="ARBA" id="ARBA00022573"/>
    </source>
</evidence>
<evidence type="ECO:0000313" key="18">
    <source>
        <dbReference type="EMBL" id="MFE8702984.1"/>
    </source>
</evidence>
<evidence type="ECO:0000256" key="16">
    <source>
        <dbReference type="ARBA" id="ARBA00029570"/>
    </source>
</evidence>
<dbReference type="Pfam" id="PF02283">
    <property type="entry name" value="CobU"/>
    <property type="match status" value="1"/>
</dbReference>
<keyword evidence="10" id="KW-0169">Cobalamin biosynthesis</keyword>
<dbReference type="SUPFAM" id="SSF52540">
    <property type="entry name" value="P-loop containing nucleoside triphosphate hydrolases"/>
    <property type="match status" value="1"/>
</dbReference>
<comment type="catalytic activity">
    <reaction evidence="2">
        <text>adenosylcob(III)inamide phosphate + GTP + H(+) = adenosylcob(III)inamide-GDP + diphosphate</text>
        <dbReference type="Rhea" id="RHEA:22712"/>
        <dbReference type="ChEBI" id="CHEBI:15378"/>
        <dbReference type="ChEBI" id="CHEBI:33019"/>
        <dbReference type="ChEBI" id="CHEBI:37565"/>
        <dbReference type="ChEBI" id="CHEBI:58502"/>
        <dbReference type="ChEBI" id="CHEBI:60487"/>
        <dbReference type="EC" id="2.7.7.62"/>
    </reaction>
</comment>
<keyword evidence="14" id="KW-0067">ATP-binding</keyword>
<gene>
    <name evidence="18" type="ORF">ACFYKX_20455</name>
</gene>
<keyword evidence="19" id="KW-1185">Reference proteome</keyword>
<proteinExistence type="inferred from homology"/>
<dbReference type="EMBL" id="JBIACK010000012">
    <property type="protein sequence ID" value="MFE8702984.1"/>
    <property type="molecule type" value="Genomic_DNA"/>
</dbReference>
<dbReference type="EC" id="2.7.7.62" evidence="9"/>
<evidence type="ECO:0000256" key="17">
    <source>
        <dbReference type="ARBA" id="ARBA00030571"/>
    </source>
</evidence>
<comment type="function">
    <text evidence="4">Catalyzes ATP-dependent phosphorylation of adenosylcobinamide and addition of GMP to adenosylcobinamide phosphate.</text>
</comment>
<dbReference type="EC" id="2.7.1.156" evidence="8"/>
<evidence type="ECO:0000313" key="19">
    <source>
        <dbReference type="Proteomes" id="UP001601059"/>
    </source>
</evidence>
<dbReference type="PANTHER" id="PTHR34848">
    <property type="match status" value="1"/>
</dbReference>
<comment type="pathway">
    <text evidence="5">Cofactor biosynthesis; adenosylcobalamin biosynthesis; adenosylcobalamin from cob(II)yrinate a,c-diamide: step 6/7.</text>
</comment>
<evidence type="ECO:0000256" key="14">
    <source>
        <dbReference type="ARBA" id="ARBA00022840"/>
    </source>
</evidence>
<comment type="catalytic activity">
    <reaction evidence="3">
        <text>adenosylcob(III)inamide + GTP = adenosylcob(III)inamide phosphate + GDP + H(+)</text>
        <dbReference type="Rhea" id="RHEA:15765"/>
        <dbReference type="ChEBI" id="CHEBI:2480"/>
        <dbReference type="ChEBI" id="CHEBI:15378"/>
        <dbReference type="ChEBI" id="CHEBI:37565"/>
        <dbReference type="ChEBI" id="CHEBI:58189"/>
        <dbReference type="ChEBI" id="CHEBI:58502"/>
        <dbReference type="EC" id="2.7.1.156"/>
    </reaction>
</comment>
<dbReference type="PIRSF" id="PIRSF006135">
    <property type="entry name" value="CobU"/>
    <property type="match status" value="1"/>
</dbReference>
<evidence type="ECO:0000256" key="7">
    <source>
        <dbReference type="ARBA" id="ARBA00007490"/>
    </source>
</evidence>
<dbReference type="PANTHER" id="PTHR34848:SF1">
    <property type="entry name" value="BIFUNCTIONAL ADENOSYLCOBALAMIN BIOSYNTHESIS PROTEIN COBU"/>
    <property type="match status" value="1"/>
</dbReference>
<name>A0ABW6KGX4_9BACI</name>
<comment type="caution">
    <text evidence="18">The sequence shown here is derived from an EMBL/GenBank/DDBJ whole genome shotgun (WGS) entry which is preliminary data.</text>
</comment>
<keyword evidence="12" id="KW-0547">Nucleotide-binding</keyword>
<evidence type="ECO:0000256" key="3">
    <source>
        <dbReference type="ARBA" id="ARBA00001522"/>
    </source>
</evidence>
<evidence type="ECO:0000256" key="2">
    <source>
        <dbReference type="ARBA" id="ARBA00000711"/>
    </source>
</evidence>
<comment type="catalytic activity">
    <reaction evidence="1">
        <text>adenosylcob(III)inamide + ATP = adenosylcob(III)inamide phosphate + ADP + H(+)</text>
        <dbReference type="Rhea" id="RHEA:15769"/>
        <dbReference type="ChEBI" id="CHEBI:2480"/>
        <dbReference type="ChEBI" id="CHEBI:15378"/>
        <dbReference type="ChEBI" id="CHEBI:30616"/>
        <dbReference type="ChEBI" id="CHEBI:58502"/>
        <dbReference type="ChEBI" id="CHEBI:456216"/>
        <dbReference type="EC" id="2.7.1.156"/>
    </reaction>
</comment>
<comment type="similarity">
    <text evidence="7">Belongs to the CobU/CobP family.</text>
</comment>
<evidence type="ECO:0000256" key="13">
    <source>
        <dbReference type="ARBA" id="ARBA00022777"/>
    </source>
</evidence>
<evidence type="ECO:0000256" key="1">
    <source>
        <dbReference type="ARBA" id="ARBA00000312"/>
    </source>
</evidence>